<accession>A0A4R0QT40</accession>
<dbReference type="RefSeq" id="WP_131283295.1">
    <property type="nucleotide sequence ID" value="NZ_RXLP01000008.1"/>
</dbReference>
<dbReference type="Proteomes" id="UP000291289">
    <property type="component" value="Unassembled WGS sequence"/>
</dbReference>
<reference evidence="1 2" key="1">
    <citation type="submission" date="2018-12" db="EMBL/GenBank/DDBJ databases">
        <title>Alloscrdovia theropitheci sp. nov: a novel taxon from the feces of the bleeding-herat monkey (Theropithecus geleda).</title>
        <authorList>
            <person name="Modesto M."/>
        </authorList>
    </citation>
    <scope>NUCLEOTIDE SEQUENCE [LARGE SCALE GENOMIC DNA]</scope>
    <source>
        <strain evidence="1 2">GLDI4/2</strain>
    </source>
</reference>
<dbReference type="Pfam" id="PF16895">
    <property type="entry name" value="DUF5085"/>
    <property type="match status" value="1"/>
</dbReference>
<dbReference type="AlphaFoldDB" id="A0A4R0QT40"/>
<comment type="caution">
    <text evidence="1">The sequence shown here is derived from an EMBL/GenBank/DDBJ whole genome shotgun (WGS) entry which is preliminary data.</text>
</comment>
<dbReference type="EMBL" id="RXLP01000008">
    <property type="protein sequence ID" value="TCD54668.1"/>
    <property type="molecule type" value="Genomic_DNA"/>
</dbReference>
<dbReference type="Gene3D" id="3.20.80.10">
    <property type="entry name" value="Regulatory factor, effector binding domain"/>
    <property type="match status" value="1"/>
</dbReference>
<proteinExistence type="predicted"/>
<protein>
    <submittedName>
        <fullName evidence="1">DUF5085 family protein</fullName>
    </submittedName>
</protein>
<evidence type="ECO:0000313" key="2">
    <source>
        <dbReference type="Proteomes" id="UP000291289"/>
    </source>
</evidence>
<dbReference type="InterPro" id="IPR011256">
    <property type="entry name" value="Reg_factor_effector_dom_sf"/>
</dbReference>
<organism evidence="1 2">
    <name type="scientific">Alloscardovia theropitheci</name>
    <dbReference type="NCBI Taxonomy" id="2496842"/>
    <lineage>
        <taxon>Bacteria</taxon>
        <taxon>Bacillati</taxon>
        <taxon>Actinomycetota</taxon>
        <taxon>Actinomycetes</taxon>
        <taxon>Bifidobacteriales</taxon>
        <taxon>Bifidobacteriaceae</taxon>
        <taxon>Alloscardovia</taxon>
    </lineage>
</organism>
<dbReference type="OrthoDB" id="2620258at2"/>
<evidence type="ECO:0000313" key="1">
    <source>
        <dbReference type="EMBL" id="TCD54668.1"/>
    </source>
</evidence>
<dbReference type="InterPro" id="IPR031664">
    <property type="entry name" value="DUF5085"/>
</dbReference>
<keyword evidence="2" id="KW-1185">Reference proteome</keyword>
<sequence>MSYKAAEGVSGAEVFEVRNVIRYRSTFPGEYFESELQNFTQTIAAKGAHAVGPLFYSLNNVPSGEKLDMDVEFFMPVEENYIDIPGAEFSSYIEINNLILTTVNHDFEDETPRAYQRLLDTLSMNNIDVNTPFYHVLYPENGEVVIFLGYAY</sequence>
<name>A0A4R0QT40_9BIFI</name>
<gene>
    <name evidence="1" type="ORF">EJ419_02200</name>
</gene>